<dbReference type="RefSeq" id="WP_129885987.1">
    <property type="nucleotide sequence ID" value="NZ_CP035758.1"/>
</dbReference>
<keyword evidence="1" id="KW-0812">Transmembrane</keyword>
<dbReference type="InterPro" id="IPR010718">
    <property type="entry name" value="DUF1294"/>
</dbReference>
<organism evidence="2 3">
    <name type="scientific">Ktedonosporobacter rubrisoli</name>
    <dbReference type="NCBI Taxonomy" id="2509675"/>
    <lineage>
        <taxon>Bacteria</taxon>
        <taxon>Bacillati</taxon>
        <taxon>Chloroflexota</taxon>
        <taxon>Ktedonobacteria</taxon>
        <taxon>Ktedonobacterales</taxon>
        <taxon>Ktedonosporobacteraceae</taxon>
        <taxon>Ktedonosporobacter</taxon>
    </lineage>
</organism>
<dbReference type="EMBL" id="CP035758">
    <property type="protein sequence ID" value="QBD75388.1"/>
    <property type="molecule type" value="Genomic_DNA"/>
</dbReference>
<dbReference type="KEGG" id="kbs:EPA93_04975"/>
<keyword evidence="3" id="KW-1185">Reference proteome</keyword>
<accession>A0A4P6JJT7</accession>
<dbReference type="Proteomes" id="UP000290365">
    <property type="component" value="Chromosome"/>
</dbReference>
<dbReference type="Pfam" id="PF06961">
    <property type="entry name" value="DUF1294"/>
    <property type="match status" value="1"/>
</dbReference>
<evidence type="ECO:0000313" key="3">
    <source>
        <dbReference type="Proteomes" id="UP000290365"/>
    </source>
</evidence>
<evidence type="ECO:0000256" key="1">
    <source>
        <dbReference type="SAM" id="Phobius"/>
    </source>
</evidence>
<keyword evidence="1" id="KW-1133">Transmembrane helix</keyword>
<feature type="transmembrane region" description="Helical" evidence="1">
    <location>
        <begin position="71"/>
        <end position="92"/>
    </location>
</feature>
<proteinExistence type="predicted"/>
<reference evidence="2 3" key="1">
    <citation type="submission" date="2019-01" db="EMBL/GenBank/DDBJ databases">
        <title>Ktedonosporobacter rubrisoli SCAWS-G2.</title>
        <authorList>
            <person name="Huang Y."/>
            <person name="Yan B."/>
        </authorList>
    </citation>
    <scope>NUCLEOTIDE SEQUENCE [LARGE SCALE GENOMIC DNA]</scope>
    <source>
        <strain evidence="2 3">SCAWS-G2</strain>
    </source>
</reference>
<keyword evidence="1" id="KW-0472">Membrane</keyword>
<dbReference type="AlphaFoldDB" id="A0A4P6JJT7"/>
<protein>
    <submittedName>
        <fullName evidence="2">DUF1294 domain-containing protein</fullName>
    </submittedName>
</protein>
<feature type="transmembrane region" description="Helical" evidence="1">
    <location>
        <begin position="41"/>
        <end position="59"/>
    </location>
</feature>
<dbReference type="OrthoDB" id="1698854at2"/>
<sequence>MSINILSTVFILLLLLNVLTFAVYGRDKHAAKKGTWRISERTLLLLALLGGSPAAWLARHYFHHKTSKRSFVIRFWFVVFIQMVCIIAYLAIHFHPLHP</sequence>
<name>A0A4P6JJT7_KTERU</name>
<gene>
    <name evidence="2" type="ORF">EPA93_04975</name>
</gene>
<evidence type="ECO:0000313" key="2">
    <source>
        <dbReference type="EMBL" id="QBD75388.1"/>
    </source>
</evidence>